<dbReference type="HOGENOM" id="CLU_133210_2_0_11"/>
<accession>A0A0A1DLH9</accession>
<dbReference type="AlphaFoldDB" id="A0A0A1DLH9"/>
<dbReference type="RefSeq" id="WP_038680204.1">
    <property type="nucleotide sequence ID" value="NZ_BJMC01000018.1"/>
</dbReference>
<organism evidence="1 2">
    <name type="scientific">Nocardioides simplex</name>
    <name type="common">Arthrobacter simplex</name>
    <dbReference type="NCBI Taxonomy" id="2045"/>
    <lineage>
        <taxon>Bacteria</taxon>
        <taxon>Bacillati</taxon>
        <taxon>Actinomycetota</taxon>
        <taxon>Actinomycetes</taxon>
        <taxon>Propionibacteriales</taxon>
        <taxon>Nocardioidaceae</taxon>
        <taxon>Pimelobacter</taxon>
    </lineage>
</organism>
<protein>
    <submittedName>
        <fullName evidence="1">Uncharacterized protein</fullName>
    </submittedName>
</protein>
<dbReference type="EMBL" id="CP009896">
    <property type="protein sequence ID" value="AIY18199.1"/>
    <property type="molecule type" value="Genomic_DNA"/>
</dbReference>
<dbReference type="KEGG" id="psim:KR76_18050"/>
<dbReference type="eggNOG" id="ENOG502ZSCC">
    <property type="taxonomic scope" value="Bacteria"/>
</dbReference>
<gene>
    <name evidence="1" type="ORF">KR76_18050</name>
</gene>
<evidence type="ECO:0000313" key="1">
    <source>
        <dbReference type="EMBL" id="AIY18199.1"/>
    </source>
</evidence>
<dbReference type="Proteomes" id="UP000030300">
    <property type="component" value="Chromosome"/>
</dbReference>
<keyword evidence="2" id="KW-1185">Reference proteome</keyword>
<dbReference type="GeneID" id="96610716"/>
<dbReference type="STRING" id="2045.KR76_18050"/>
<name>A0A0A1DLH9_NOCSI</name>
<sequence length="106" mass="11281">MIRPRPDVRLATAPMQPVSCGTCGAEVLARKSSWDQTTVQWDAAALAACAERRMTEGAVAPSDRPNRNAFPGCDALRASLRAAAVAGTLDVQSGEPLKTNHEQEHP</sequence>
<reference evidence="1 2" key="1">
    <citation type="journal article" date="2015" name="Genome Announc.">
        <title>Complete Genome Sequence of Steroid-Transforming Nocardioides simplex VKM Ac-2033D.</title>
        <authorList>
            <person name="Shtratnikova V.Y."/>
            <person name="Schelkunov M.I."/>
            <person name="Pekov Y.A."/>
            <person name="Fokina V.V."/>
            <person name="Logacheva M.D."/>
            <person name="Sokolov S.L."/>
            <person name="Bragin E.Y."/>
            <person name="Ashapkin V.V."/>
            <person name="Donova M.V."/>
        </authorList>
    </citation>
    <scope>NUCLEOTIDE SEQUENCE [LARGE SCALE GENOMIC DNA]</scope>
    <source>
        <strain evidence="1 2">VKM Ac-2033D</strain>
    </source>
</reference>
<proteinExistence type="predicted"/>
<evidence type="ECO:0000313" key="2">
    <source>
        <dbReference type="Proteomes" id="UP000030300"/>
    </source>
</evidence>
<dbReference type="OrthoDB" id="3534313at2"/>